<feature type="domain" description="Zinc finger PHD-type" evidence="8">
    <location>
        <begin position="861"/>
        <end position="911"/>
    </location>
</feature>
<reference evidence="9" key="1">
    <citation type="submission" date="2021-04" db="EMBL/GenBank/DDBJ databases">
        <title>Draft genome of Fusarium avenaceum strain F156N33, isolated from an atmospheric sample in Virginia.</title>
        <authorList>
            <person name="Yang S."/>
            <person name="Vinatzer B.A."/>
            <person name="Coleman J."/>
        </authorList>
    </citation>
    <scope>NUCLEOTIDE SEQUENCE</scope>
    <source>
        <strain evidence="9">F156N33</strain>
    </source>
</reference>
<keyword evidence="10" id="KW-1185">Reference proteome</keyword>
<dbReference type="SUPFAM" id="SSF57903">
    <property type="entry name" value="FYVE/PHD zinc finger"/>
    <property type="match status" value="1"/>
</dbReference>
<dbReference type="Proteomes" id="UP000782241">
    <property type="component" value="Unassembled WGS sequence"/>
</dbReference>
<accession>A0A9P7H5P5</accession>
<comment type="similarity">
    <text evidence="1">Belongs to the VEFS (VRN2-EMF2-FIS2-SU(Z)12) family.</text>
</comment>
<evidence type="ECO:0000256" key="1">
    <source>
        <dbReference type="ARBA" id="ARBA00007416"/>
    </source>
</evidence>
<evidence type="ECO:0000256" key="4">
    <source>
        <dbReference type="ARBA" id="ARBA00022833"/>
    </source>
</evidence>
<evidence type="ECO:0000313" key="10">
    <source>
        <dbReference type="Proteomes" id="UP000782241"/>
    </source>
</evidence>
<dbReference type="InterPro" id="IPR001965">
    <property type="entry name" value="Znf_PHD"/>
</dbReference>
<evidence type="ECO:0000256" key="7">
    <source>
        <dbReference type="SAM" id="MobiDB-lite"/>
    </source>
</evidence>
<dbReference type="GO" id="GO:0008270">
    <property type="term" value="F:zinc ion binding"/>
    <property type="evidence" value="ECO:0007669"/>
    <property type="project" value="UniProtKB-KW"/>
</dbReference>
<keyword evidence="5" id="KW-0805">Transcription regulation</keyword>
<dbReference type="InterPro" id="IPR019135">
    <property type="entry name" value="Polycomb_protein_VEFS-Box"/>
</dbReference>
<evidence type="ECO:0000256" key="5">
    <source>
        <dbReference type="ARBA" id="ARBA00023015"/>
    </source>
</evidence>
<evidence type="ECO:0000256" key="3">
    <source>
        <dbReference type="ARBA" id="ARBA00022771"/>
    </source>
</evidence>
<dbReference type="SMART" id="SM00249">
    <property type="entry name" value="PHD"/>
    <property type="match status" value="1"/>
</dbReference>
<sequence length="917" mass="101870">MIRFALIARLNTSSLNFRMVFLSFSSVMTQKKTYSRIAPFTQQNWQAGHNAKSMGASFSTLKSQDDAGPPQKRQKTSTSDPVKHVSPLDQEKRSTLRIDVHKLFHKDSKKTRSLQAPPPTEGVLNTKGKCQITVSDVSKGFTHILYRSSQACDILTHKNPAGPHRISYIKLPKPFLIPEETILVNRQDDEAHDFSTSYKLDVDFESIHDGTWPPLDANELGFSAQQQSLLPETNKQKWVLHSEFAQVYARSKNPVKLTTGFHPQRPERSTDYVMDVDLRWATNLRSIDTTAKNCITAFDPDAAFYTNGQLEPTFDDLLECTSPSDSENGVDGFEAMTDLNEVNGINGIDEIGGINGIDDIDEIGGINDIDDHGMVGVKDINGINEDHNMVEINDTKEIDKDHDMACVTGVNGTDSTKDHGTADANGINGIDNDHDMAGTNDIEGINDDKDHDMADANGINDVAHDANGVNGIRESNGVSERVDEDDSLHDHSHDHSHELEEELEGDQTPNRALRKRTNNKQYNLKVLTAQAHGKERKPRVRPGHLAQVEGRVTYLPPINEPVYLDSWRCLTCGCLNDSLALLRAHLKEYHANYDYALETTSQGPLFRVTRISGSAGSPTQTLQLGKPTKSFDLQDYVDGENSWTASRFGPDHIDEPVKCPSKPTTARQLFDKPVKKPSQPTTVAKPVALRPKKKSVIIPDSIQPLFDPISKARLKPGEELPKSVVDSSWLIQKHREDIGEFSDVSAEEKEYIRRWDAFILQESVTAGAYLRRAWLKFVRENALWLVSASHRMNEYSKHLCVLMVRDILDDQSIENAGKLIDEARAELKSGDGNEQTSITESGDASLKQSPRASQIVKGINGCTVCQLPVLGPSLLVCSNKKCSSRLYHAGCVEESAVVPVTRPRWCCNECSKTEGST</sequence>
<feature type="region of interest" description="Disordered" evidence="7">
    <location>
        <begin position="60"/>
        <end position="91"/>
    </location>
</feature>
<keyword evidence="4" id="KW-0862">Zinc</keyword>
<evidence type="ECO:0000313" key="9">
    <source>
        <dbReference type="EMBL" id="KAG5662243.1"/>
    </source>
</evidence>
<comment type="caution">
    <text evidence="9">The sequence shown here is derived from an EMBL/GenBank/DDBJ whole genome shotgun (WGS) entry which is preliminary data.</text>
</comment>
<evidence type="ECO:0000256" key="6">
    <source>
        <dbReference type="ARBA" id="ARBA00023163"/>
    </source>
</evidence>
<feature type="region of interest" description="Disordered" evidence="7">
    <location>
        <begin position="460"/>
        <end position="522"/>
    </location>
</feature>
<keyword evidence="2" id="KW-0479">Metal-binding</keyword>
<dbReference type="Pfam" id="PF09733">
    <property type="entry name" value="VEFS-Box"/>
    <property type="match status" value="1"/>
</dbReference>
<evidence type="ECO:0000256" key="2">
    <source>
        <dbReference type="ARBA" id="ARBA00022723"/>
    </source>
</evidence>
<evidence type="ECO:0000259" key="8">
    <source>
        <dbReference type="SMART" id="SM00249"/>
    </source>
</evidence>
<gene>
    <name evidence="9" type="ORF">KAF25_004482</name>
</gene>
<dbReference type="CDD" id="cd15489">
    <property type="entry name" value="PHD_SF"/>
    <property type="match status" value="1"/>
</dbReference>
<dbReference type="PROSITE" id="PS01359">
    <property type="entry name" value="ZF_PHD_1"/>
    <property type="match status" value="1"/>
</dbReference>
<protein>
    <recommendedName>
        <fullName evidence="8">Zinc finger PHD-type domain-containing protein</fullName>
    </recommendedName>
</protein>
<name>A0A9P7H5P5_9HYPO</name>
<dbReference type="EMBL" id="JAGPUO010000006">
    <property type="protein sequence ID" value="KAG5662243.1"/>
    <property type="molecule type" value="Genomic_DNA"/>
</dbReference>
<dbReference type="InterPro" id="IPR011011">
    <property type="entry name" value="Znf_FYVE_PHD"/>
</dbReference>
<dbReference type="AlphaFoldDB" id="A0A9P7H5P5"/>
<proteinExistence type="inferred from homology"/>
<keyword evidence="6" id="KW-0804">Transcription</keyword>
<dbReference type="Gene3D" id="3.30.40.10">
    <property type="entry name" value="Zinc/RING finger domain, C3HC4 (zinc finger)"/>
    <property type="match status" value="1"/>
</dbReference>
<dbReference type="InterPro" id="IPR019786">
    <property type="entry name" value="Zinc_finger_PHD-type_CS"/>
</dbReference>
<feature type="compositionally biased region" description="Basic and acidic residues" evidence="7">
    <location>
        <begin position="488"/>
        <end position="498"/>
    </location>
</feature>
<organism evidence="9 10">
    <name type="scientific">Fusarium avenaceum</name>
    <dbReference type="NCBI Taxonomy" id="40199"/>
    <lineage>
        <taxon>Eukaryota</taxon>
        <taxon>Fungi</taxon>
        <taxon>Dikarya</taxon>
        <taxon>Ascomycota</taxon>
        <taxon>Pezizomycotina</taxon>
        <taxon>Sordariomycetes</taxon>
        <taxon>Hypocreomycetidae</taxon>
        <taxon>Hypocreales</taxon>
        <taxon>Nectriaceae</taxon>
        <taxon>Fusarium</taxon>
        <taxon>Fusarium tricinctum species complex</taxon>
    </lineage>
</organism>
<keyword evidence="3" id="KW-0863">Zinc-finger</keyword>
<dbReference type="CDD" id="cd21552">
    <property type="entry name" value="VEFS-box_ctSUZ12-like"/>
    <property type="match status" value="1"/>
</dbReference>
<dbReference type="InterPro" id="IPR013083">
    <property type="entry name" value="Znf_RING/FYVE/PHD"/>
</dbReference>